<dbReference type="GO" id="GO:0008270">
    <property type="term" value="F:zinc ion binding"/>
    <property type="evidence" value="ECO:0007669"/>
    <property type="project" value="UniProtKB-UniRule"/>
</dbReference>
<feature type="compositionally biased region" description="Acidic residues" evidence="9">
    <location>
        <begin position="932"/>
        <end position="970"/>
    </location>
</feature>
<evidence type="ECO:0000256" key="5">
    <source>
        <dbReference type="ARBA" id="ARBA00022801"/>
    </source>
</evidence>
<dbReference type="GO" id="GO:0006364">
    <property type="term" value="P:rRNA processing"/>
    <property type="evidence" value="ECO:0007669"/>
    <property type="project" value="UniProtKB-UniRule"/>
</dbReference>
<proteinExistence type="inferred from homology"/>
<feature type="region of interest" description="Disordered" evidence="9">
    <location>
        <begin position="94"/>
        <end position="275"/>
    </location>
</feature>
<dbReference type="InterPro" id="IPR012340">
    <property type="entry name" value="NA-bd_OB-fold"/>
</dbReference>
<accession>A0A5J6MWT2</accession>
<keyword evidence="6 8" id="KW-0460">Magnesium</keyword>
<evidence type="ECO:0000256" key="4">
    <source>
        <dbReference type="ARBA" id="ARBA00022759"/>
    </source>
</evidence>
<keyword evidence="8" id="KW-0699">rRNA-binding</keyword>
<dbReference type="EMBL" id="CP042582">
    <property type="protein sequence ID" value="QEX21513.1"/>
    <property type="molecule type" value="Genomic_DNA"/>
</dbReference>
<feature type="domain" description="RNase E/G thioredoxin-like" evidence="11">
    <location>
        <begin position="627"/>
        <end position="711"/>
    </location>
</feature>
<feature type="compositionally biased region" description="Basic and acidic residues" evidence="9">
    <location>
        <begin position="971"/>
        <end position="991"/>
    </location>
</feature>
<dbReference type="GO" id="GO:0000049">
    <property type="term" value="F:tRNA binding"/>
    <property type="evidence" value="ECO:0007669"/>
    <property type="project" value="UniProtKB-KW"/>
</dbReference>
<evidence type="ECO:0000256" key="8">
    <source>
        <dbReference type="HAMAP-Rule" id="MF_00970"/>
    </source>
</evidence>
<keyword evidence="8" id="KW-1003">Cell membrane</keyword>
<feature type="compositionally biased region" description="Low complexity" evidence="9">
    <location>
        <begin position="839"/>
        <end position="850"/>
    </location>
</feature>
<organism evidence="12 13">
    <name type="scientific">Hypericibacter adhaerens</name>
    <dbReference type="NCBI Taxonomy" id="2602016"/>
    <lineage>
        <taxon>Bacteria</taxon>
        <taxon>Pseudomonadati</taxon>
        <taxon>Pseudomonadota</taxon>
        <taxon>Alphaproteobacteria</taxon>
        <taxon>Rhodospirillales</taxon>
        <taxon>Dongiaceae</taxon>
        <taxon>Hypericibacter</taxon>
    </lineage>
</organism>
<keyword evidence="13" id="KW-1185">Reference proteome</keyword>
<dbReference type="AlphaFoldDB" id="A0A5J6MWT2"/>
<dbReference type="GO" id="GO:0009898">
    <property type="term" value="C:cytoplasmic side of plasma membrane"/>
    <property type="evidence" value="ECO:0007669"/>
    <property type="project" value="UniProtKB-UniRule"/>
</dbReference>
<comment type="subcellular location">
    <subcellularLocation>
        <location evidence="8">Cytoplasm</location>
    </subcellularLocation>
    <subcellularLocation>
        <location evidence="8">Cell inner membrane</location>
        <topology evidence="8">Peripheral membrane protein</topology>
        <orientation evidence="8">Cytoplasmic side</orientation>
    </subcellularLocation>
</comment>
<feature type="compositionally biased region" description="Low complexity" evidence="9">
    <location>
        <begin position="247"/>
        <end position="261"/>
    </location>
</feature>
<comment type="cofactor">
    <cofactor evidence="8">
        <name>Mg(2+)</name>
        <dbReference type="ChEBI" id="CHEBI:18420"/>
    </cofactor>
    <text evidence="8">Binds 1 Mg(2+) ion per subunit.</text>
</comment>
<evidence type="ECO:0000313" key="12">
    <source>
        <dbReference type="EMBL" id="QEX21513.1"/>
    </source>
</evidence>
<feature type="binding site" evidence="8">
    <location>
        <position position="628"/>
    </location>
    <ligand>
        <name>Zn(2+)</name>
        <dbReference type="ChEBI" id="CHEBI:29105"/>
        <note>ligand shared between dimeric partners</note>
    </ligand>
</feature>
<evidence type="ECO:0000256" key="2">
    <source>
        <dbReference type="ARBA" id="ARBA00022722"/>
    </source>
</evidence>
<dbReference type="EC" id="3.1.26.12" evidence="8"/>
<feature type="region of interest" description="Disordered" evidence="9">
    <location>
        <begin position="735"/>
        <end position="1044"/>
    </location>
</feature>
<dbReference type="GO" id="GO:0006402">
    <property type="term" value="P:mRNA catabolic process"/>
    <property type="evidence" value="ECO:0007669"/>
    <property type="project" value="UniProtKB-UniRule"/>
</dbReference>
<keyword evidence="7 8" id="KW-0694">RNA-binding</keyword>
<feature type="compositionally biased region" description="Acidic residues" evidence="9">
    <location>
        <begin position="201"/>
        <end position="211"/>
    </location>
</feature>
<sequence>MTKHMLIDATHPEETRVVVVSGKRLEEFDAEIASKKPLKGNIYLAKVVRVEPSLQAAFVDYGGNRHGFLAFNEIHPDYYRIPIADREALQAELEAEAAANERAEEDDDEAEDSVHAKTEGAERVESEPVADDADLIDSTESEAEREAESEDAPVPPESSASYAMPEFSGEGEASEEGEDIGERAGPDFDNETEESAREDRVDDEDRAEDGEAMALRQSGDPEARLEGPVYETESGADDEIGDRDAAEGMAADGGDSSAATAETRPDELPAAPVGGGIEERAPVAAAPVDVVGGDEAEEEDQPRRPRLLRRYKIQEVVKRRQIMLVQVTKEERGNKGAALTTYLSLAGRYCVLMPNTARGGGVSRKITSANDRKRLKSVIGDLEIPKGMAVIVRTAGSERNRTEIKRDYEYLLRLWGEIRDLTLRSTAPALIYEEANLIKRSIRDLYTRDIEDIQVEGEEGYKAAKAFMKMLTPSHARRVIHYRDTGMPLLQRFQVETQLDALHNPVVQLRSGGYIVINQTEALVAIDVNSGRATRERNIEDTALRTNLEAAEEIARQLRLRDLAGLIVIDFIDMEEQRHNGQVERRLKEAMRTDRARIQIGRISPFGLLELSRQRLRPSLVEASTEICRYCRGMGRVRSTESTALHVLRGIEEEGTRHRSPGITVTVPTAVALFILNQKRRALAEVEMRYGFRVYLAGDDHLIPPEYRLERLRALAPGEELPVPAAPLPAPAAIEEPEDEVEPEEEIEAEEGVEPEEAEDAVAEPRGPREDRGERFEQDGDNERGGRRRRRRRRRGGRGRDGEDHRRETEPRREGPAPMQASERPFEEEPSQDAGADDASALEAPEGAAGAEDRAGQPESQQPGAGESRRRRRRGRRGGRRRSRRRQQEAGALEAGAPQPGQEPEHEQDRPRGPRPLVTPADFDRDWPYNEPGDEADEAEGEFEPEDADDEADAETEAAESDEADLDEAAPESRSESRGDDTGARNRHEEPAPIPAAAAESPPVVGRSEEPAPAPRVETTASVARPEPKAEPQPAKRGWWRRGS</sequence>
<feature type="domain" description="RNA-binding protein AU-1/Ribonuclease E/G" evidence="10">
    <location>
        <begin position="344"/>
        <end position="615"/>
    </location>
</feature>
<dbReference type="InterPro" id="IPR004659">
    <property type="entry name" value="RNase_E/G"/>
</dbReference>
<dbReference type="SUPFAM" id="SSF50249">
    <property type="entry name" value="Nucleic acid-binding proteins"/>
    <property type="match status" value="1"/>
</dbReference>
<dbReference type="NCBIfam" id="TIGR00757">
    <property type="entry name" value="RNaseEG"/>
    <property type="match status" value="1"/>
</dbReference>
<evidence type="ECO:0000256" key="6">
    <source>
        <dbReference type="ARBA" id="ARBA00022842"/>
    </source>
</evidence>
<dbReference type="PANTHER" id="PTHR30001">
    <property type="entry name" value="RIBONUCLEASE"/>
    <property type="match status" value="1"/>
</dbReference>
<feature type="compositionally biased region" description="Basic and acidic residues" evidence="9">
    <location>
        <begin position="766"/>
        <end position="785"/>
    </location>
</feature>
<dbReference type="GO" id="GO:0005737">
    <property type="term" value="C:cytoplasm"/>
    <property type="evidence" value="ECO:0007669"/>
    <property type="project" value="UniProtKB-SubCell"/>
</dbReference>
<feature type="compositionally biased region" description="Basic residues" evidence="9">
    <location>
        <begin position="786"/>
        <end position="797"/>
    </location>
</feature>
<comment type="similarity">
    <text evidence="8">Belongs to the RNase E/G family. RNase E subfamily.</text>
</comment>
<feature type="compositionally biased region" description="Basic and acidic residues" evidence="9">
    <location>
        <begin position="798"/>
        <end position="815"/>
    </location>
</feature>
<dbReference type="RefSeq" id="WP_151116096.1">
    <property type="nucleotide sequence ID" value="NZ_CP042582.1"/>
</dbReference>
<keyword evidence="8" id="KW-0997">Cell inner membrane</keyword>
<feature type="region of interest" description="Required for zinc-mediated homotetramerization and catalytic activity" evidence="8">
    <location>
        <begin position="628"/>
        <end position="631"/>
    </location>
</feature>
<evidence type="ECO:0000259" key="10">
    <source>
        <dbReference type="Pfam" id="PF10150"/>
    </source>
</evidence>
<feature type="compositionally biased region" description="Acidic residues" evidence="9">
    <location>
        <begin position="735"/>
        <end position="762"/>
    </location>
</feature>
<dbReference type="GO" id="GO:0000287">
    <property type="term" value="F:magnesium ion binding"/>
    <property type="evidence" value="ECO:0007669"/>
    <property type="project" value="UniProtKB-UniRule"/>
</dbReference>
<dbReference type="GO" id="GO:0008033">
    <property type="term" value="P:tRNA processing"/>
    <property type="evidence" value="ECO:0007669"/>
    <property type="project" value="UniProtKB-UniRule"/>
</dbReference>
<feature type="compositionally biased region" description="Basic and acidic residues" evidence="9">
    <location>
        <begin position="903"/>
        <end position="912"/>
    </location>
</feature>
<keyword evidence="8" id="KW-0472">Membrane</keyword>
<dbReference type="Pfam" id="PF10150">
    <property type="entry name" value="RNase_E_G"/>
    <property type="match status" value="1"/>
</dbReference>
<feature type="compositionally biased region" description="Basic residues" evidence="9">
    <location>
        <begin position="869"/>
        <end position="885"/>
    </location>
</feature>
<reference evidence="12 13" key="1">
    <citation type="submission" date="2019-08" db="EMBL/GenBank/DDBJ databases">
        <title>Hyperibacter terrae gen. nov., sp. nov. and Hyperibacter viscosus sp. nov., two new members in the family Rhodospirillaceae isolated from the rhizosphere of Hypericum perforatum.</title>
        <authorList>
            <person name="Noviana Z."/>
        </authorList>
    </citation>
    <scope>NUCLEOTIDE SEQUENCE [LARGE SCALE GENOMIC DNA]</scope>
    <source>
        <strain evidence="12 13">R5959</strain>
    </source>
</reference>
<feature type="binding site" evidence="8">
    <location>
        <position position="570"/>
    </location>
    <ligand>
        <name>Mg(2+)</name>
        <dbReference type="ChEBI" id="CHEBI:18420"/>
        <note>catalytic</note>
    </ligand>
</feature>
<evidence type="ECO:0000256" key="1">
    <source>
        <dbReference type="ARBA" id="ARBA00022490"/>
    </source>
</evidence>
<keyword evidence="2 8" id="KW-0540">Nuclease</keyword>
<keyword evidence="4 8" id="KW-0255">Endonuclease</keyword>
<keyword evidence="8" id="KW-0698">rRNA processing</keyword>
<evidence type="ECO:0000259" key="11">
    <source>
        <dbReference type="Pfam" id="PF20833"/>
    </source>
</evidence>
<feature type="compositionally biased region" description="Acidic residues" evidence="9">
    <location>
        <begin position="128"/>
        <end position="151"/>
    </location>
</feature>
<gene>
    <name evidence="8 12" type="primary">rne</name>
    <name evidence="12" type="ORF">FRZ61_14420</name>
</gene>
<comment type="cofactor">
    <cofactor evidence="8">
        <name>Zn(2+)</name>
        <dbReference type="ChEBI" id="CHEBI:29105"/>
    </cofactor>
    <text evidence="8">Binds 2 Zn(2+) ions per homotetramer.</text>
</comment>
<name>A0A5J6MWT2_9PROT</name>
<dbReference type="InterPro" id="IPR028878">
    <property type="entry name" value="RNase_E"/>
</dbReference>
<keyword evidence="8" id="KW-0862">Zinc</keyword>
<feature type="binding site" evidence="8">
    <location>
        <position position="527"/>
    </location>
    <ligand>
        <name>Mg(2+)</name>
        <dbReference type="ChEBI" id="CHEBI:18420"/>
        <note>catalytic</note>
    </ligand>
</feature>
<keyword evidence="5 8" id="KW-0378">Hydrolase</keyword>
<comment type="subunit">
    <text evidence="8">Homotetramer formed by a dimer of dimers.</text>
</comment>
<protein>
    <recommendedName>
        <fullName evidence="8">Ribonuclease E</fullName>
        <shortName evidence="8">RNase E</shortName>
        <ecNumber evidence="8">3.1.26.12</ecNumber>
    </recommendedName>
</protein>
<evidence type="ECO:0000256" key="3">
    <source>
        <dbReference type="ARBA" id="ARBA00022723"/>
    </source>
</evidence>
<dbReference type="PANTHER" id="PTHR30001:SF1">
    <property type="entry name" value="RIBONUCLEASE E_G-LIKE PROTEIN, CHLOROPLASTIC"/>
    <property type="match status" value="1"/>
</dbReference>
<dbReference type="GO" id="GO:0019843">
    <property type="term" value="F:rRNA binding"/>
    <property type="evidence" value="ECO:0007669"/>
    <property type="project" value="UniProtKB-KW"/>
</dbReference>
<keyword evidence="8" id="KW-0819">tRNA processing</keyword>
<dbReference type="Gene3D" id="3.40.1260.20">
    <property type="entry name" value="Ribonuclease E, catalytic domain"/>
    <property type="match status" value="1"/>
</dbReference>
<dbReference type="Pfam" id="PF20833">
    <property type="entry name" value="RNase_E_G_Thio"/>
    <property type="match status" value="1"/>
</dbReference>
<dbReference type="CDD" id="cd04453">
    <property type="entry name" value="S1_RNase_E"/>
    <property type="match status" value="1"/>
</dbReference>
<comment type="function">
    <text evidence="8">Endoribonuclease that plays a central role in RNA processing and decay. Required for the maturation of 5S and 16S rRNAs and the majority of tRNAs. Also involved in the degradation of most mRNAs.</text>
</comment>
<dbReference type="InterPro" id="IPR019307">
    <property type="entry name" value="RNA-bd_AU-1/RNase_E/G"/>
</dbReference>
<dbReference type="GO" id="GO:0008995">
    <property type="term" value="F:ribonuclease E activity"/>
    <property type="evidence" value="ECO:0007669"/>
    <property type="project" value="UniProtKB-EC"/>
</dbReference>
<keyword evidence="1 8" id="KW-0963">Cytoplasm</keyword>
<dbReference type="Gene3D" id="2.40.50.140">
    <property type="entry name" value="Nucleic acid-binding proteins"/>
    <property type="match status" value="1"/>
</dbReference>
<feature type="compositionally biased region" description="Basic and acidic residues" evidence="9">
    <location>
        <begin position="112"/>
        <end position="126"/>
    </location>
</feature>
<dbReference type="KEGG" id="hadh:FRZ61_14420"/>
<keyword evidence="3 8" id="KW-0479">Metal-binding</keyword>
<dbReference type="InterPro" id="IPR048583">
    <property type="entry name" value="RNase_E_G_thioredoxin-like"/>
</dbReference>
<evidence type="ECO:0000256" key="9">
    <source>
        <dbReference type="SAM" id="MobiDB-lite"/>
    </source>
</evidence>
<keyword evidence="8" id="KW-0820">tRNA-binding</keyword>
<evidence type="ECO:0000313" key="13">
    <source>
        <dbReference type="Proteomes" id="UP000325797"/>
    </source>
</evidence>
<evidence type="ECO:0000256" key="7">
    <source>
        <dbReference type="ARBA" id="ARBA00022884"/>
    </source>
</evidence>
<dbReference type="HAMAP" id="MF_00970">
    <property type="entry name" value="RNase_E"/>
    <property type="match status" value="1"/>
</dbReference>
<dbReference type="Proteomes" id="UP000325797">
    <property type="component" value="Chromosome"/>
</dbReference>
<comment type="catalytic activity">
    <reaction evidence="8">
        <text>Endonucleolytic cleavage of single-stranded RNA in A- and U-rich regions.</text>
        <dbReference type="EC" id="3.1.26.12"/>
    </reaction>
</comment>
<feature type="binding site" evidence="8">
    <location>
        <position position="631"/>
    </location>
    <ligand>
        <name>Zn(2+)</name>
        <dbReference type="ChEBI" id="CHEBI:29105"/>
        <note>ligand shared between dimeric partners</note>
    </ligand>
</feature>
<dbReference type="OrthoDB" id="9804278at2"/>